<dbReference type="InterPro" id="IPR009875">
    <property type="entry name" value="PilZ_domain"/>
</dbReference>
<protein>
    <recommendedName>
        <fullName evidence="7">NADPH-dependent FMN reductase-like domain-containing protein</fullName>
    </recommendedName>
</protein>
<dbReference type="InterPro" id="IPR005025">
    <property type="entry name" value="FMN_Rdtase-like_dom"/>
</dbReference>
<feature type="domain" description="NADPH-dependent FMN reductase-like" evidence="3">
    <location>
        <begin position="163"/>
        <end position="295"/>
    </location>
</feature>
<evidence type="ECO:0000256" key="2">
    <source>
        <dbReference type="ARBA" id="ARBA00022643"/>
    </source>
</evidence>
<name>A0A5K8AL23_9BACT</name>
<feature type="domain" description="PilZ" evidence="4">
    <location>
        <begin position="9"/>
        <end position="122"/>
    </location>
</feature>
<dbReference type="PANTHER" id="PTHR43278:SF4">
    <property type="entry name" value="NAD(P)H-DEPENDENT FMN-CONTAINING OXIDOREDUCTASE YWQN-RELATED"/>
    <property type="match status" value="1"/>
</dbReference>
<dbReference type="Gene3D" id="3.40.50.360">
    <property type="match status" value="1"/>
</dbReference>
<keyword evidence="1" id="KW-0285">Flavoprotein</keyword>
<accession>A0A5K8AL23</accession>
<dbReference type="Pfam" id="PF03358">
    <property type="entry name" value="FMN_red"/>
    <property type="match status" value="1"/>
</dbReference>
<keyword evidence="2" id="KW-0288">FMN</keyword>
<evidence type="ECO:0000259" key="3">
    <source>
        <dbReference type="Pfam" id="PF03358"/>
    </source>
</evidence>
<dbReference type="InterPro" id="IPR051796">
    <property type="entry name" value="ISF_SsuE-like"/>
</dbReference>
<dbReference type="SUPFAM" id="SSF52218">
    <property type="entry name" value="Flavoproteins"/>
    <property type="match status" value="1"/>
</dbReference>
<evidence type="ECO:0000256" key="1">
    <source>
        <dbReference type="ARBA" id="ARBA00022630"/>
    </source>
</evidence>
<dbReference type="InterPro" id="IPR029039">
    <property type="entry name" value="Flavoprotein-like_sf"/>
</dbReference>
<dbReference type="GO" id="GO:0016491">
    <property type="term" value="F:oxidoreductase activity"/>
    <property type="evidence" value="ECO:0007669"/>
    <property type="project" value="InterPro"/>
</dbReference>
<dbReference type="EMBL" id="AP021879">
    <property type="protein sequence ID" value="BBO92284.1"/>
    <property type="molecule type" value="Genomic_DNA"/>
</dbReference>
<dbReference type="AlphaFoldDB" id="A0A5K8AL23"/>
<proteinExistence type="predicted"/>
<dbReference type="GO" id="GO:0035438">
    <property type="term" value="F:cyclic-di-GMP binding"/>
    <property type="evidence" value="ECO:0007669"/>
    <property type="project" value="InterPro"/>
</dbReference>
<dbReference type="Pfam" id="PF07238">
    <property type="entry name" value="PilZ"/>
    <property type="match status" value="1"/>
</dbReference>
<dbReference type="RefSeq" id="WP_155313051.1">
    <property type="nucleotide sequence ID" value="NZ_AP021879.1"/>
</dbReference>
<sequence>MTTDDWQEKRKDRRFPFSKKDAVYCVVLRAKSAGTTIALSTVDFSESGFQFAIIPNLKEDFFTGERLYLKAIVGTRNLTFKEPIELAIRWQRHDNESDAIRIGCEICRIATEAEKQFIEFIQAEVKFKGIRAQASPRGKTNAVGRTHPDAAPRIQADPSATDVVSIFGGDSATDDSAAVLGWVENELTSLGHRVERIDLFAKAIHGCSGCLRCQDNPNAPGCIQNDDIATILRRMLDAELIIYTSPIYFTGFSLPMKALMDRSFSLFRKSGGDLAHASFMEGKRQALIATAAGSFADDATPALAVFHRLGRYHKVRTAGSLLVCNCRDAERFEEEIRFQAKKFAHQLLDPAKKPHIIMIPGDA</sequence>
<dbReference type="Proteomes" id="UP000422108">
    <property type="component" value="Chromosome"/>
</dbReference>
<gene>
    <name evidence="5" type="ORF">DSCOOX_54640</name>
</gene>
<evidence type="ECO:0000313" key="5">
    <source>
        <dbReference type="EMBL" id="BBO92284.1"/>
    </source>
</evidence>
<organism evidence="5 6">
    <name type="scientific">Desulfosarcina ovata subsp. ovata</name>
    <dbReference type="NCBI Taxonomy" id="2752305"/>
    <lineage>
        <taxon>Bacteria</taxon>
        <taxon>Pseudomonadati</taxon>
        <taxon>Thermodesulfobacteriota</taxon>
        <taxon>Desulfobacteria</taxon>
        <taxon>Desulfobacterales</taxon>
        <taxon>Desulfosarcinaceae</taxon>
        <taxon>Desulfosarcina</taxon>
    </lineage>
</organism>
<evidence type="ECO:0000259" key="4">
    <source>
        <dbReference type="Pfam" id="PF07238"/>
    </source>
</evidence>
<evidence type="ECO:0008006" key="7">
    <source>
        <dbReference type="Google" id="ProtNLM"/>
    </source>
</evidence>
<keyword evidence="6" id="KW-1185">Reference proteome</keyword>
<dbReference type="PANTHER" id="PTHR43278">
    <property type="entry name" value="NAD(P)H-DEPENDENT FMN-CONTAINING OXIDOREDUCTASE YWQN-RELATED"/>
    <property type="match status" value="1"/>
</dbReference>
<dbReference type="Gene3D" id="2.40.10.220">
    <property type="entry name" value="predicted glycosyltransferase like domains"/>
    <property type="match status" value="1"/>
</dbReference>
<evidence type="ECO:0000313" key="6">
    <source>
        <dbReference type="Proteomes" id="UP000422108"/>
    </source>
</evidence>
<reference evidence="5 6" key="1">
    <citation type="submission" date="2019-11" db="EMBL/GenBank/DDBJ databases">
        <title>Comparative genomics of hydrocarbon-degrading Desulfosarcina strains.</title>
        <authorList>
            <person name="Watanabe M."/>
            <person name="Kojima H."/>
            <person name="Fukui M."/>
        </authorList>
    </citation>
    <scope>NUCLEOTIDE SEQUENCE [LARGE SCALE GENOMIC DNA]</scope>
    <source>
        <strain evidence="6">oXyS1</strain>
    </source>
</reference>